<dbReference type="HOGENOM" id="CLU_010595_3_1_1"/>
<dbReference type="GO" id="GO:0008168">
    <property type="term" value="F:methyltransferase activity"/>
    <property type="evidence" value="ECO:0007669"/>
    <property type="project" value="TreeGrafter"/>
</dbReference>
<feature type="compositionally biased region" description="Acidic residues" evidence="2">
    <location>
        <begin position="472"/>
        <end position="481"/>
    </location>
</feature>
<feature type="region of interest" description="Disordered" evidence="2">
    <location>
        <begin position="1"/>
        <end position="88"/>
    </location>
</feature>
<dbReference type="Pfam" id="PF13489">
    <property type="entry name" value="Methyltransf_23"/>
    <property type="match status" value="1"/>
</dbReference>
<dbReference type="KEGG" id="sapo:SAPIO_CDS5344"/>
<organism evidence="3 4">
    <name type="scientific">Pseudallescheria apiosperma</name>
    <name type="common">Scedosporium apiospermum</name>
    <dbReference type="NCBI Taxonomy" id="563466"/>
    <lineage>
        <taxon>Eukaryota</taxon>
        <taxon>Fungi</taxon>
        <taxon>Dikarya</taxon>
        <taxon>Ascomycota</taxon>
        <taxon>Pezizomycotina</taxon>
        <taxon>Sordariomycetes</taxon>
        <taxon>Hypocreomycetidae</taxon>
        <taxon>Microascales</taxon>
        <taxon>Microascaceae</taxon>
        <taxon>Scedosporium</taxon>
    </lineage>
</organism>
<dbReference type="Proteomes" id="UP000028545">
    <property type="component" value="Unassembled WGS sequence"/>
</dbReference>
<dbReference type="SUPFAM" id="SSF53335">
    <property type="entry name" value="S-adenosyl-L-methionine-dependent methyltransferases"/>
    <property type="match status" value="1"/>
</dbReference>
<feature type="compositionally biased region" description="Polar residues" evidence="2">
    <location>
        <begin position="24"/>
        <end position="33"/>
    </location>
</feature>
<keyword evidence="4" id="KW-1185">Reference proteome</keyword>
<proteinExistence type="inferred from homology"/>
<feature type="region of interest" description="Disordered" evidence="2">
    <location>
        <begin position="472"/>
        <end position="500"/>
    </location>
</feature>
<dbReference type="CDD" id="cd02440">
    <property type="entry name" value="AdoMet_MTases"/>
    <property type="match status" value="1"/>
</dbReference>
<gene>
    <name evidence="3" type="ORF">SAPIO_CDS5344</name>
</gene>
<dbReference type="RefSeq" id="XP_016642704.1">
    <property type="nucleotide sequence ID" value="XM_016787689.1"/>
</dbReference>
<evidence type="ECO:0000313" key="4">
    <source>
        <dbReference type="Proteomes" id="UP000028545"/>
    </source>
</evidence>
<evidence type="ECO:0000313" key="3">
    <source>
        <dbReference type="EMBL" id="KEZ42905.1"/>
    </source>
</evidence>
<dbReference type="EMBL" id="JOWA01000098">
    <property type="protein sequence ID" value="KEZ42905.1"/>
    <property type="molecule type" value="Genomic_DNA"/>
</dbReference>
<dbReference type="GeneID" id="27724416"/>
<name>A0A084G6E3_PSEDA</name>
<evidence type="ECO:0008006" key="5">
    <source>
        <dbReference type="Google" id="ProtNLM"/>
    </source>
</evidence>
<reference evidence="3 4" key="1">
    <citation type="journal article" date="2014" name="Genome Announc.">
        <title>Draft genome sequence of the pathogenic fungus Scedosporium apiospermum.</title>
        <authorList>
            <person name="Vandeputte P."/>
            <person name="Ghamrawi S."/>
            <person name="Rechenmann M."/>
            <person name="Iltis A."/>
            <person name="Giraud S."/>
            <person name="Fleury M."/>
            <person name="Thornton C."/>
            <person name="Delhaes L."/>
            <person name="Meyer W."/>
            <person name="Papon N."/>
            <person name="Bouchara J.P."/>
        </authorList>
    </citation>
    <scope>NUCLEOTIDE SEQUENCE [LARGE SCALE GENOMIC DNA]</scope>
    <source>
        <strain evidence="3 4">IHEM 14462</strain>
    </source>
</reference>
<accession>A0A084G6E3</accession>
<feature type="compositionally biased region" description="Acidic residues" evidence="2">
    <location>
        <begin position="52"/>
        <end position="63"/>
    </location>
</feature>
<comment type="similarity">
    <text evidence="1">Belongs to the methyltransferase superfamily. LaeA methyltransferase family.</text>
</comment>
<protein>
    <recommendedName>
        <fullName evidence="5">Methyltransferase domain-containing protein</fullName>
    </recommendedName>
</protein>
<dbReference type="VEuPathDB" id="FungiDB:SAPIO_CDS5344"/>
<comment type="caution">
    <text evidence="3">The sequence shown here is derived from an EMBL/GenBank/DDBJ whole genome shotgun (WGS) entry which is preliminary data.</text>
</comment>
<dbReference type="AlphaFoldDB" id="A0A084G6E3"/>
<evidence type="ECO:0000256" key="2">
    <source>
        <dbReference type="SAM" id="MobiDB-lite"/>
    </source>
</evidence>
<dbReference type="PANTHER" id="PTHR43591:SF105">
    <property type="entry name" value="METHYLTRANSFERASE DOMAIN-CONTAINING PROTEIN-RELATED"/>
    <property type="match status" value="1"/>
</dbReference>
<dbReference type="Gene3D" id="3.40.50.150">
    <property type="entry name" value="Vaccinia Virus protein VP39"/>
    <property type="match status" value="1"/>
</dbReference>
<evidence type="ECO:0000256" key="1">
    <source>
        <dbReference type="ARBA" id="ARBA00038158"/>
    </source>
</evidence>
<dbReference type="PANTHER" id="PTHR43591">
    <property type="entry name" value="METHYLTRANSFERASE"/>
    <property type="match status" value="1"/>
</dbReference>
<dbReference type="OrthoDB" id="2013972at2759"/>
<sequence length="521" mass="58096">MVGTEQAESLRRKSDSTDDDIETKSSAMTSLEPPQSAEKQVLYPTITRADAEGDVEIETEDASVSEVSVAPRGPSRSPDNAREFGSGASLYAPSRFPKRLDTRPKFTVIGDSIMEEESIDLAASTRSLIERYLDYNEENGRRYCGSYYMPNDDLEQTRLYLSHQVFLHMLDGEPTTVPLTDPKLILDIGTGTGDWAIQVGEKFPKCEVIGTDISAMQSTCPPYNVFFEIEDAEEPWLRQPDSVDLVHMRHLAGAFRDWRFIYEQAFECIRPGGWIEVQEFNDENNWKYIISDFPEDAPIRKLARDLFIAGIKAGRPRGVAHLDTKYLHEAGFVDVNVQDLDIPISTSTGSAGRIWLMTVVDGLEASCLRPLTKYMGWDPDETKRCCEESAHLIAKYSKDPEKAGNLTIKVRIVTARKPDVPAGWDGEDMYLQNDIYMQTDGAGASAEQLSLFTTDTRTSVPGERTPVESIAEYDEDDDETPTQDSLPDGVRNGEVNGAGRRTTITAADAMDLDGRPKSMIH</sequence>
<dbReference type="InterPro" id="IPR029063">
    <property type="entry name" value="SAM-dependent_MTases_sf"/>
</dbReference>